<comment type="caution">
    <text evidence="2">The sequence shown here is derived from an EMBL/GenBank/DDBJ whole genome shotgun (WGS) entry which is preliminary data.</text>
</comment>
<name>A0ABD5LKM3_AGRRD</name>
<evidence type="ECO:0000313" key="3">
    <source>
        <dbReference type="Proteomes" id="UP001438189"/>
    </source>
</evidence>
<keyword evidence="1" id="KW-0732">Signal</keyword>
<evidence type="ECO:0000256" key="1">
    <source>
        <dbReference type="SAM" id="SignalP"/>
    </source>
</evidence>
<feature type="chain" id="PRO_5044834576" evidence="1">
    <location>
        <begin position="19"/>
        <end position="114"/>
    </location>
</feature>
<feature type="signal peptide" evidence="1">
    <location>
        <begin position="1"/>
        <end position="18"/>
    </location>
</feature>
<dbReference type="AlphaFoldDB" id="A0ABD5LKM3"/>
<dbReference type="RefSeq" id="WP_112292733.1">
    <property type="nucleotide sequence ID" value="NZ_JBETME010000004.1"/>
</dbReference>
<gene>
    <name evidence="2" type="ORF">ABVB70_11730</name>
</gene>
<protein>
    <submittedName>
        <fullName evidence="2">Uncharacterized protein</fullName>
    </submittedName>
</protein>
<accession>A0ABD5LKM3</accession>
<dbReference type="EMBL" id="JBETME010000004">
    <property type="protein sequence ID" value="MES4991004.1"/>
    <property type="molecule type" value="Genomic_DNA"/>
</dbReference>
<sequence>MRVWTLAAILAVSCAASAAGGWTARGLSTQDRPTLVATPRIIEKCEKGMADIILRRDVDGLNEGSKREYAIITQECYEYGLVTDRYLDAIKNSQIGPYLEQYRANPNVWRLKPA</sequence>
<evidence type="ECO:0000313" key="2">
    <source>
        <dbReference type="EMBL" id="MES4991004.1"/>
    </source>
</evidence>
<reference evidence="2 3" key="1">
    <citation type="submission" date="2024-06" db="EMBL/GenBank/DDBJ databases">
        <title>Genome sequencing of Agrobacterium spp. from tobacco in Serbia.</title>
        <authorList>
            <person name="Ilicic R.J."/>
            <person name="Studholme D.J."/>
            <person name="Jelusic A."/>
            <person name="Barac G."/>
            <person name="Bagi F."/>
            <person name="Popovic Milovanovic T."/>
        </authorList>
    </citation>
    <scope>NUCLEOTIDE SEQUENCE [LARGE SCALE GENOMIC DNA]</scope>
    <source>
        <strain evidence="2 3">DA1</strain>
    </source>
</reference>
<dbReference type="Proteomes" id="UP001438189">
    <property type="component" value="Unassembled WGS sequence"/>
</dbReference>
<proteinExistence type="predicted"/>
<organism evidence="2 3">
    <name type="scientific">Agrobacterium radiobacter</name>
    <dbReference type="NCBI Taxonomy" id="362"/>
    <lineage>
        <taxon>Bacteria</taxon>
        <taxon>Pseudomonadati</taxon>
        <taxon>Pseudomonadota</taxon>
        <taxon>Alphaproteobacteria</taxon>
        <taxon>Hyphomicrobiales</taxon>
        <taxon>Rhizobiaceae</taxon>
        <taxon>Rhizobium/Agrobacterium group</taxon>
        <taxon>Agrobacterium</taxon>
        <taxon>Agrobacterium tumefaciens complex</taxon>
    </lineage>
</organism>